<feature type="domain" description="Fe/B12 periplasmic-binding" evidence="2">
    <location>
        <begin position="40"/>
        <end position="305"/>
    </location>
</feature>
<dbReference type="STRING" id="522772.Dacet_0821"/>
<feature type="signal peptide" evidence="1">
    <location>
        <begin position="1"/>
        <end position="20"/>
    </location>
</feature>
<dbReference type="PROSITE" id="PS50983">
    <property type="entry name" value="FE_B12_PBP"/>
    <property type="match status" value="1"/>
</dbReference>
<dbReference type="InParanoid" id="D4H5I1"/>
<keyword evidence="1" id="KW-0732">Signal</keyword>
<dbReference type="eggNOG" id="COG0614">
    <property type="taxonomic scope" value="Bacteria"/>
</dbReference>
<dbReference type="EMBL" id="CP001968">
    <property type="protein sequence ID" value="ADD67601.1"/>
    <property type="molecule type" value="Genomic_DNA"/>
</dbReference>
<dbReference type="PANTHER" id="PTHR30535">
    <property type="entry name" value="VITAMIN B12-BINDING PROTEIN"/>
    <property type="match status" value="1"/>
</dbReference>
<dbReference type="AlphaFoldDB" id="D4H5I1"/>
<keyword evidence="4" id="KW-1185">Reference proteome</keyword>
<dbReference type="InterPro" id="IPR002491">
    <property type="entry name" value="ABC_transptr_periplasmic_BD"/>
</dbReference>
<dbReference type="PaxDb" id="522772-Dacet_0821"/>
<feature type="chain" id="PRO_5003058373" evidence="1">
    <location>
        <begin position="21"/>
        <end position="307"/>
    </location>
</feature>
<dbReference type="OrthoDB" id="9787830at2"/>
<dbReference type="Pfam" id="PF01497">
    <property type="entry name" value="Peripla_BP_2"/>
    <property type="match status" value="1"/>
</dbReference>
<accession>D4H5I1</accession>
<reference evidence="3 4" key="1">
    <citation type="journal article" date="2010" name="Stand. Genomic Sci.">
        <title>Complete genome sequence of Denitrovibrio acetiphilus type strain (N2460).</title>
        <authorList>
            <person name="Kiss H."/>
            <person name="Lang E."/>
            <person name="Lapidus A."/>
            <person name="Copeland A."/>
            <person name="Nolan M."/>
            <person name="Glavina Del Rio T."/>
            <person name="Chen F."/>
            <person name="Lucas S."/>
            <person name="Tice H."/>
            <person name="Cheng J.F."/>
            <person name="Han C."/>
            <person name="Goodwin L."/>
            <person name="Pitluck S."/>
            <person name="Liolios K."/>
            <person name="Pati A."/>
            <person name="Ivanova N."/>
            <person name="Mavromatis K."/>
            <person name="Chen A."/>
            <person name="Palaniappan K."/>
            <person name="Land M."/>
            <person name="Hauser L."/>
            <person name="Chang Y.J."/>
            <person name="Jeffries C.D."/>
            <person name="Detter J.C."/>
            <person name="Brettin T."/>
            <person name="Spring S."/>
            <person name="Rohde M."/>
            <person name="Goker M."/>
            <person name="Woyke T."/>
            <person name="Bristow J."/>
            <person name="Eisen J.A."/>
            <person name="Markowitz V."/>
            <person name="Hugenholtz P."/>
            <person name="Kyrpides N.C."/>
            <person name="Klenk H.P."/>
        </authorList>
    </citation>
    <scope>NUCLEOTIDE SEQUENCE [LARGE SCALE GENOMIC DNA]</scope>
    <source>
        <strain evidence="4">DSM 12809 / NBRC 114555 / N2460</strain>
    </source>
</reference>
<dbReference type="GO" id="GO:0071281">
    <property type="term" value="P:cellular response to iron ion"/>
    <property type="evidence" value="ECO:0007669"/>
    <property type="project" value="TreeGrafter"/>
</dbReference>
<dbReference type="InterPro" id="IPR050902">
    <property type="entry name" value="ABC_Transporter_SBP"/>
</dbReference>
<evidence type="ECO:0000259" key="2">
    <source>
        <dbReference type="PROSITE" id="PS50983"/>
    </source>
</evidence>
<dbReference type="HOGENOM" id="CLU_038034_2_3_0"/>
<proteinExistence type="predicted"/>
<dbReference type="PANTHER" id="PTHR30535:SF34">
    <property type="entry name" value="MOLYBDATE-BINDING PROTEIN MOLA"/>
    <property type="match status" value="1"/>
</dbReference>
<dbReference type="FunCoup" id="D4H5I1">
    <property type="interactions" value="264"/>
</dbReference>
<sequence precursor="true">MRIITLLASLMMLLAVQVSAQISFTDDTGKTITLEKTPEKVIVLNSSNLELFIAAGGTPAAYAESSTMPGYIKEKVKHLPSMGRVDSPDIEKIVTMQPDLVIGLNFPYHVGIRGSLESAGVKMAIFTIQNVSDIKHHMEIFGKIAGNSDAAKLSWEKINTKLEAVEKATAGLNKKKALVLFGSTESFSMAMPDSFVGQMLELAGGINIAKDSKEKSKGGMFKGFVPVSLEYTLIQDPDIIFIITHEDLMTPSEDKSLLQHPAWQSLRAVQQGHTIKLPFATYGVNPTVRTGEAVAELSELMYGDIIK</sequence>
<evidence type="ECO:0000313" key="3">
    <source>
        <dbReference type="EMBL" id="ADD67601.1"/>
    </source>
</evidence>
<name>D4H5I1_DENA2</name>
<dbReference type="RefSeq" id="WP_013010132.1">
    <property type="nucleotide sequence ID" value="NC_013943.1"/>
</dbReference>
<protein>
    <submittedName>
        <fullName evidence="3">Periplasmic binding protein</fullName>
    </submittedName>
</protein>
<dbReference type="Gene3D" id="3.40.50.1980">
    <property type="entry name" value="Nitrogenase molybdenum iron protein domain"/>
    <property type="match status" value="2"/>
</dbReference>
<dbReference type="SUPFAM" id="SSF53807">
    <property type="entry name" value="Helical backbone' metal receptor"/>
    <property type="match status" value="1"/>
</dbReference>
<evidence type="ECO:0000313" key="4">
    <source>
        <dbReference type="Proteomes" id="UP000002012"/>
    </source>
</evidence>
<gene>
    <name evidence="3" type="ordered locus">Dacet_0821</name>
</gene>
<organism evidence="3 4">
    <name type="scientific">Denitrovibrio acetiphilus (strain DSM 12809 / NBRC 114555 / N2460)</name>
    <dbReference type="NCBI Taxonomy" id="522772"/>
    <lineage>
        <taxon>Bacteria</taxon>
        <taxon>Pseudomonadati</taxon>
        <taxon>Deferribacterota</taxon>
        <taxon>Deferribacteres</taxon>
        <taxon>Deferribacterales</taxon>
        <taxon>Geovibrionaceae</taxon>
        <taxon>Denitrovibrio</taxon>
    </lineage>
</organism>
<dbReference type="Proteomes" id="UP000002012">
    <property type="component" value="Chromosome"/>
</dbReference>
<evidence type="ECO:0000256" key="1">
    <source>
        <dbReference type="SAM" id="SignalP"/>
    </source>
</evidence>
<dbReference type="KEGG" id="dap:Dacet_0821"/>